<evidence type="ECO:0000256" key="7">
    <source>
        <dbReference type="ARBA" id="ARBA00022846"/>
    </source>
</evidence>
<evidence type="ECO:0000256" key="10">
    <source>
        <dbReference type="ARBA" id="ARBA00049986"/>
    </source>
</evidence>
<feature type="domain" description="RNA-polymerase II-associated protein 3-like C-terminal" evidence="11">
    <location>
        <begin position="97"/>
        <end position="190"/>
    </location>
</feature>
<organism evidence="13 14">
    <name type="scientific">Nesidiocoris tenuis</name>
    <dbReference type="NCBI Taxonomy" id="355587"/>
    <lineage>
        <taxon>Eukaryota</taxon>
        <taxon>Metazoa</taxon>
        <taxon>Ecdysozoa</taxon>
        <taxon>Arthropoda</taxon>
        <taxon>Hexapoda</taxon>
        <taxon>Insecta</taxon>
        <taxon>Pterygota</taxon>
        <taxon>Neoptera</taxon>
        <taxon>Paraneoptera</taxon>
        <taxon>Hemiptera</taxon>
        <taxon>Heteroptera</taxon>
        <taxon>Panheteroptera</taxon>
        <taxon>Cimicomorpha</taxon>
        <taxon>Miridae</taxon>
        <taxon>Dicyphina</taxon>
        <taxon>Nesidiocoris</taxon>
    </lineage>
</organism>
<sequence length="237" mass="27363">MAELEGIIDLKCLENELKAAIDSDKLYWLQNNVKKRAVTEVSSYEEFVDRVAAAHLRPLDPKTDRIKSDNKVVWNPNCSRRKANEFEKDPDLTPMADQDFARGYNRLQDKLHLLESPEMKYNLLKETGASEILRSFKREIPVGTFGEVIEALLVFPVTTQDVLFVVSVLEAITKTERFRLSLEFLSCSEKDRLLLLLDKISKSLPNRHQDLAEENVTEWTVEKLKEKYAATKKKPHE</sequence>
<dbReference type="InterPro" id="IPR025986">
    <property type="entry name" value="RPAP3-like_C"/>
</dbReference>
<gene>
    <name evidence="13" type="ORF">NTJ_14122</name>
</gene>
<keyword evidence="5" id="KW-0963">Cytoplasm</keyword>
<evidence type="ECO:0000256" key="3">
    <source>
        <dbReference type="ARBA" id="ARBA00004496"/>
    </source>
</evidence>
<evidence type="ECO:0000256" key="9">
    <source>
        <dbReference type="ARBA" id="ARBA00023273"/>
    </source>
</evidence>
<dbReference type="InterPro" id="IPR042422">
    <property type="entry name" value="CC103"/>
</dbReference>
<dbReference type="Pfam" id="PF15867">
    <property type="entry name" value="Dynein_attach_N"/>
    <property type="match status" value="1"/>
</dbReference>
<dbReference type="PANTHER" id="PTHR28572:SF1">
    <property type="entry name" value="COILED-COIL DOMAIN-CONTAINING PROTEIN 103"/>
    <property type="match status" value="1"/>
</dbReference>
<dbReference type="Pfam" id="PF13877">
    <property type="entry name" value="RPAP3_C"/>
    <property type="match status" value="1"/>
</dbReference>
<proteinExistence type="inferred from homology"/>
<evidence type="ECO:0000259" key="12">
    <source>
        <dbReference type="Pfam" id="PF15867"/>
    </source>
</evidence>
<evidence type="ECO:0000256" key="5">
    <source>
        <dbReference type="ARBA" id="ARBA00022490"/>
    </source>
</evidence>
<keyword evidence="6" id="KW-0970">Cilium biogenesis/degradation</keyword>
<feature type="domain" description="Dynein attachment factor N-terminal" evidence="12">
    <location>
        <begin position="8"/>
        <end position="75"/>
    </location>
</feature>
<evidence type="ECO:0000256" key="1">
    <source>
        <dbReference type="ARBA" id="ARBA00004048"/>
    </source>
</evidence>
<comment type="similarity">
    <text evidence="10">Belongs to the DNAAF19/PR46b family.</text>
</comment>
<name>A0ABN7BAA5_9HEMI</name>
<dbReference type="Proteomes" id="UP001307889">
    <property type="component" value="Chromosome 12"/>
</dbReference>
<dbReference type="InterPro" id="IPR031733">
    <property type="entry name" value="Dynein_attach_N"/>
</dbReference>
<keyword evidence="8" id="KW-0969">Cilium</keyword>
<comment type="subunit">
    <text evidence="4">Homodimer.</text>
</comment>
<keyword evidence="14" id="KW-1185">Reference proteome</keyword>
<protein>
    <submittedName>
        <fullName evidence="13">Coiled-coil domain containing 103</fullName>
    </submittedName>
</protein>
<evidence type="ECO:0000256" key="8">
    <source>
        <dbReference type="ARBA" id="ARBA00023069"/>
    </source>
</evidence>
<keyword evidence="7" id="KW-0282">Flagellum</keyword>
<comment type="subcellular location">
    <subcellularLocation>
        <location evidence="2">Cell projection</location>
        <location evidence="2">Cilium</location>
        <location evidence="2">Flagellum</location>
    </subcellularLocation>
    <subcellularLocation>
        <location evidence="3">Cytoplasm</location>
    </subcellularLocation>
</comment>
<evidence type="ECO:0000256" key="2">
    <source>
        <dbReference type="ARBA" id="ARBA00004230"/>
    </source>
</evidence>
<evidence type="ECO:0000256" key="4">
    <source>
        <dbReference type="ARBA" id="ARBA00011738"/>
    </source>
</evidence>
<keyword evidence="9" id="KW-0966">Cell projection</keyword>
<evidence type="ECO:0000313" key="13">
    <source>
        <dbReference type="EMBL" id="BET01306.1"/>
    </source>
</evidence>
<evidence type="ECO:0000259" key="11">
    <source>
        <dbReference type="Pfam" id="PF13877"/>
    </source>
</evidence>
<reference evidence="13 14" key="1">
    <citation type="submission" date="2023-09" db="EMBL/GenBank/DDBJ databases">
        <title>Nesidiocoris tenuis whole genome shotgun sequence.</title>
        <authorList>
            <person name="Shibata T."/>
            <person name="Shimoda M."/>
            <person name="Kobayashi T."/>
            <person name="Uehara T."/>
        </authorList>
    </citation>
    <scope>NUCLEOTIDE SEQUENCE [LARGE SCALE GENOMIC DNA]</scope>
    <source>
        <strain evidence="13 14">Japan</strain>
    </source>
</reference>
<evidence type="ECO:0000313" key="14">
    <source>
        <dbReference type="Proteomes" id="UP001307889"/>
    </source>
</evidence>
<evidence type="ECO:0000256" key="6">
    <source>
        <dbReference type="ARBA" id="ARBA00022794"/>
    </source>
</evidence>
<comment type="function">
    <text evidence="1">Dynein-attachment factor required for cilia motility.</text>
</comment>
<dbReference type="EMBL" id="AP028920">
    <property type="protein sequence ID" value="BET01306.1"/>
    <property type="molecule type" value="Genomic_DNA"/>
</dbReference>
<dbReference type="PANTHER" id="PTHR28572">
    <property type="entry name" value="COILED-COIL DOMAIN-CONTAINING PROTEIN 103"/>
    <property type="match status" value="1"/>
</dbReference>
<accession>A0ABN7BAA5</accession>